<dbReference type="RefSeq" id="WP_349244005.1">
    <property type="nucleotide sequence ID" value="NZ_JASCXX010000005.1"/>
</dbReference>
<dbReference type="GO" id="GO:0016301">
    <property type="term" value="F:kinase activity"/>
    <property type="evidence" value="ECO:0007669"/>
    <property type="project" value="UniProtKB-KW"/>
</dbReference>
<dbReference type="PANTHER" id="PTHR30605:SF0">
    <property type="entry name" value="ANHYDRO-N-ACETYLMURAMIC ACID KINASE"/>
    <property type="match status" value="1"/>
</dbReference>
<name>A0AAW6TY01_9BACT</name>
<feature type="binding site" evidence="1">
    <location>
        <begin position="9"/>
        <end position="16"/>
    </location>
    <ligand>
        <name>ATP</name>
        <dbReference type="ChEBI" id="CHEBI:30616"/>
    </ligand>
</feature>
<dbReference type="HAMAP" id="MF_01270">
    <property type="entry name" value="AnhMurNAc_kinase"/>
    <property type="match status" value="1"/>
</dbReference>
<dbReference type="Pfam" id="PF03702">
    <property type="entry name" value="AnmK"/>
    <property type="match status" value="1"/>
</dbReference>
<dbReference type="GO" id="GO:0097175">
    <property type="term" value="P:1,6-anhydro-N-acetyl-beta-muramic acid catabolic process"/>
    <property type="evidence" value="ECO:0007669"/>
    <property type="project" value="UniProtKB-UniRule"/>
</dbReference>
<comment type="pathway">
    <text evidence="1">Amino-sugar metabolism; 1,6-anhydro-N-acetylmuramate degradation.</text>
</comment>
<comment type="similarity">
    <text evidence="1">Belongs to the anhydro-N-acetylmuramic acid kinase family.</text>
</comment>
<protein>
    <recommendedName>
        <fullName evidence="1">Anhydro-N-acetylmuramic acid kinase</fullName>
        <ecNumber evidence="1">2.7.1.170</ecNumber>
    </recommendedName>
    <alternativeName>
        <fullName evidence="1">AnhMurNAc kinase</fullName>
    </alternativeName>
</protein>
<dbReference type="EC" id="2.7.1.170" evidence="1"/>
<dbReference type="SUPFAM" id="SSF53067">
    <property type="entry name" value="Actin-like ATPase domain"/>
    <property type="match status" value="1"/>
</dbReference>
<dbReference type="NCBIfam" id="NF007148">
    <property type="entry name" value="PRK09585.3-2"/>
    <property type="match status" value="1"/>
</dbReference>
<dbReference type="NCBIfam" id="NF007139">
    <property type="entry name" value="PRK09585.1-3"/>
    <property type="match status" value="1"/>
</dbReference>
<dbReference type="InterPro" id="IPR005338">
    <property type="entry name" value="Anhydro_N_Ac-Mur_kinase"/>
</dbReference>
<dbReference type="GO" id="GO:0005524">
    <property type="term" value="F:ATP binding"/>
    <property type="evidence" value="ECO:0007669"/>
    <property type="project" value="UniProtKB-UniRule"/>
</dbReference>
<evidence type="ECO:0000313" key="3">
    <source>
        <dbReference type="Proteomes" id="UP001431776"/>
    </source>
</evidence>
<dbReference type="Proteomes" id="UP001431776">
    <property type="component" value="Unassembled WGS sequence"/>
</dbReference>
<dbReference type="InterPro" id="IPR043129">
    <property type="entry name" value="ATPase_NBD"/>
</dbReference>
<comment type="catalytic activity">
    <reaction evidence="1">
        <text>1,6-anhydro-N-acetyl-beta-muramate + ATP + H2O = N-acetyl-D-muramate 6-phosphate + ADP + H(+)</text>
        <dbReference type="Rhea" id="RHEA:24952"/>
        <dbReference type="ChEBI" id="CHEBI:15377"/>
        <dbReference type="ChEBI" id="CHEBI:15378"/>
        <dbReference type="ChEBI" id="CHEBI:30616"/>
        <dbReference type="ChEBI" id="CHEBI:58690"/>
        <dbReference type="ChEBI" id="CHEBI:58722"/>
        <dbReference type="ChEBI" id="CHEBI:456216"/>
        <dbReference type="EC" id="2.7.1.170"/>
    </reaction>
</comment>
<dbReference type="Gene3D" id="3.30.420.40">
    <property type="match status" value="2"/>
</dbReference>
<keyword evidence="1" id="KW-0547">Nucleotide-binding</keyword>
<gene>
    <name evidence="1" type="primary">anmK</name>
    <name evidence="2" type="ORF">QJ522_06025</name>
</gene>
<dbReference type="GO" id="GO:0016773">
    <property type="term" value="F:phosphotransferase activity, alcohol group as acceptor"/>
    <property type="evidence" value="ECO:0007669"/>
    <property type="project" value="UniProtKB-UniRule"/>
</dbReference>
<comment type="function">
    <text evidence="1">Catalyzes the specific phosphorylation of 1,6-anhydro-N-acetylmuramic acid (anhMurNAc) with the simultaneous cleavage of the 1,6-anhydro ring, generating MurNAc-6-P. Is required for the utilization of anhMurNAc either imported from the medium or derived from its own cell wall murein, and thus plays a role in cell wall recycling.</text>
</comment>
<keyword evidence="1" id="KW-0067">ATP-binding</keyword>
<sequence length="381" mass="41294">MRVAGLMSGTSVDGVDVAIVDIDGGKVRLVAFDVFAHKPALRREILSLCDPAGARIDLVCHLNHVLGEVFADAVIKLCNRSGIALDSIDLIGSHGQTIWHQPEGRRYGGRTIRSTLQIGEPSVIAQRTGITTVADFRPRDMAVGGQGAPLVPYADYVLFRDANVSRGVQNIGGIANVTFLPRACRRDDILAFDTGPGNMVIDGIVRLATGGRRHFDRGGAMAARGKIDEALLREMLKHPFLRRKPPKSTGREEFGQAYCEWFSRRARKRALAPDDMVATVTAFTACTIADAYRKFLPGMPDEMILGGGGAHNRMLVRMLRREMPAVKIRTTDEFGIDVDAREAVAFAILAWATMRGTANNVPSATGAAEPVVLGKIVPGRR</sequence>
<dbReference type="GO" id="GO:0009254">
    <property type="term" value="P:peptidoglycan turnover"/>
    <property type="evidence" value="ECO:0007669"/>
    <property type="project" value="UniProtKB-UniRule"/>
</dbReference>
<keyword evidence="1 2" id="KW-0808">Transferase</keyword>
<accession>A0AAW6TY01</accession>
<reference evidence="2" key="1">
    <citation type="submission" date="2023-05" db="EMBL/GenBank/DDBJ databases">
        <title>Anaerotaeda fermentans gen. nov., sp. nov., a novel anaerobic planctomycete of the new family within the order Sedimentisphaerales isolated from Taman Peninsula, Russia.</title>
        <authorList>
            <person name="Khomyakova M.A."/>
            <person name="Merkel A.Y."/>
            <person name="Slobodkin A.I."/>
        </authorList>
    </citation>
    <scope>NUCLEOTIDE SEQUENCE</scope>
    <source>
        <strain evidence="2">M17dextr</strain>
    </source>
</reference>
<comment type="caution">
    <text evidence="2">The sequence shown here is derived from an EMBL/GenBank/DDBJ whole genome shotgun (WGS) entry which is preliminary data.</text>
</comment>
<dbReference type="AlphaFoldDB" id="A0AAW6TY01"/>
<evidence type="ECO:0000313" key="2">
    <source>
        <dbReference type="EMBL" id="MDI6448594.1"/>
    </source>
</evidence>
<dbReference type="PANTHER" id="PTHR30605">
    <property type="entry name" value="ANHYDRO-N-ACETYLMURAMIC ACID KINASE"/>
    <property type="match status" value="1"/>
</dbReference>
<evidence type="ECO:0000256" key="1">
    <source>
        <dbReference type="HAMAP-Rule" id="MF_01270"/>
    </source>
</evidence>
<dbReference type="CDD" id="cd24050">
    <property type="entry name" value="ASKHA_NBD_ANMK"/>
    <property type="match status" value="1"/>
</dbReference>
<keyword evidence="1" id="KW-0119">Carbohydrate metabolism</keyword>
<proteinExistence type="inferred from homology"/>
<dbReference type="EMBL" id="JASCXX010000005">
    <property type="protein sequence ID" value="MDI6448594.1"/>
    <property type="molecule type" value="Genomic_DNA"/>
</dbReference>
<dbReference type="GO" id="GO:0006040">
    <property type="term" value="P:amino sugar metabolic process"/>
    <property type="evidence" value="ECO:0007669"/>
    <property type="project" value="InterPro"/>
</dbReference>
<keyword evidence="1 2" id="KW-0418">Kinase</keyword>
<keyword evidence="3" id="KW-1185">Reference proteome</keyword>
<comment type="pathway">
    <text evidence="1">Cell wall biogenesis; peptidoglycan recycling.</text>
</comment>
<organism evidence="2 3">
    <name type="scientific">Anaerobaca lacustris</name>
    <dbReference type="NCBI Taxonomy" id="3044600"/>
    <lineage>
        <taxon>Bacteria</taxon>
        <taxon>Pseudomonadati</taxon>
        <taxon>Planctomycetota</taxon>
        <taxon>Phycisphaerae</taxon>
        <taxon>Sedimentisphaerales</taxon>
        <taxon>Anaerobacaceae</taxon>
        <taxon>Anaerobaca</taxon>
    </lineage>
</organism>